<evidence type="ECO:0000256" key="1">
    <source>
        <dbReference type="ARBA" id="ARBA00004651"/>
    </source>
</evidence>
<feature type="transmembrane region" description="Helical" evidence="6">
    <location>
        <begin position="322"/>
        <end position="346"/>
    </location>
</feature>
<proteinExistence type="predicted"/>
<evidence type="ECO:0000256" key="2">
    <source>
        <dbReference type="ARBA" id="ARBA00022692"/>
    </source>
</evidence>
<organism evidence="8 9">
    <name type="scientific">Nakamurella aerolata</name>
    <dbReference type="NCBI Taxonomy" id="1656892"/>
    <lineage>
        <taxon>Bacteria</taxon>
        <taxon>Bacillati</taxon>
        <taxon>Actinomycetota</taxon>
        <taxon>Actinomycetes</taxon>
        <taxon>Nakamurellales</taxon>
        <taxon>Nakamurellaceae</taxon>
        <taxon>Nakamurella</taxon>
    </lineage>
</organism>
<name>A0A849A6R4_9ACTN</name>
<feature type="transmembrane region" description="Helical" evidence="6">
    <location>
        <begin position="168"/>
        <end position="185"/>
    </location>
</feature>
<dbReference type="GO" id="GO:0022857">
    <property type="term" value="F:transmembrane transporter activity"/>
    <property type="evidence" value="ECO:0007669"/>
    <property type="project" value="InterPro"/>
</dbReference>
<dbReference type="PANTHER" id="PTHR23501">
    <property type="entry name" value="MAJOR FACILITATOR SUPERFAMILY"/>
    <property type="match status" value="1"/>
</dbReference>
<dbReference type="PANTHER" id="PTHR23501:SF154">
    <property type="entry name" value="MULTIDRUG-EFFLUX TRANSPORTER RV1634-RELATED"/>
    <property type="match status" value="1"/>
</dbReference>
<dbReference type="EMBL" id="JABEND010000003">
    <property type="protein sequence ID" value="NNG35727.1"/>
    <property type="molecule type" value="Genomic_DNA"/>
</dbReference>
<feature type="transmembrane region" description="Helical" evidence="6">
    <location>
        <begin position="224"/>
        <end position="244"/>
    </location>
</feature>
<dbReference type="AlphaFoldDB" id="A0A849A6R4"/>
<evidence type="ECO:0000313" key="8">
    <source>
        <dbReference type="EMBL" id="NNG35727.1"/>
    </source>
</evidence>
<dbReference type="GO" id="GO:0005886">
    <property type="term" value="C:plasma membrane"/>
    <property type="evidence" value="ECO:0007669"/>
    <property type="project" value="UniProtKB-SubCell"/>
</dbReference>
<dbReference type="Proteomes" id="UP000562984">
    <property type="component" value="Unassembled WGS sequence"/>
</dbReference>
<accession>A0A849A6R4</accession>
<dbReference type="PROSITE" id="PS50850">
    <property type="entry name" value="MFS"/>
    <property type="match status" value="1"/>
</dbReference>
<evidence type="ECO:0000256" key="6">
    <source>
        <dbReference type="SAM" id="Phobius"/>
    </source>
</evidence>
<feature type="compositionally biased region" description="Polar residues" evidence="5">
    <location>
        <begin position="29"/>
        <end position="55"/>
    </location>
</feature>
<evidence type="ECO:0000259" key="7">
    <source>
        <dbReference type="PROSITE" id="PS50850"/>
    </source>
</evidence>
<evidence type="ECO:0000256" key="4">
    <source>
        <dbReference type="ARBA" id="ARBA00023136"/>
    </source>
</evidence>
<dbReference type="InterPro" id="IPR036259">
    <property type="entry name" value="MFS_trans_sf"/>
</dbReference>
<keyword evidence="3 6" id="KW-1133">Transmembrane helix</keyword>
<protein>
    <submittedName>
        <fullName evidence="8">MFS transporter</fullName>
    </submittedName>
</protein>
<evidence type="ECO:0000313" key="9">
    <source>
        <dbReference type="Proteomes" id="UP000562984"/>
    </source>
</evidence>
<feature type="transmembrane region" description="Helical" evidence="6">
    <location>
        <begin position="454"/>
        <end position="477"/>
    </location>
</feature>
<reference evidence="8 9" key="1">
    <citation type="submission" date="2020-05" db="EMBL/GenBank/DDBJ databases">
        <title>Nakamurella sp. DB0629 isolated from air conditioner.</title>
        <authorList>
            <person name="Kim D.H."/>
            <person name="Kim D.-U."/>
        </authorList>
    </citation>
    <scope>NUCLEOTIDE SEQUENCE [LARGE SCALE GENOMIC DNA]</scope>
    <source>
        <strain evidence="8 9">DB0629</strain>
    </source>
</reference>
<dbReference type="InterPro" id="IPR020846">
    <property type="entry name" value="MFS_dom"/>
</dbReference>
<feature type="transmembrane region" description="Helical" evidence="6">
    <location>
        <begin position="387"/>
        <end position="405"/>
    </location>
</feature>
<feature type="transmembrane region" description="Helical" evidence="6">
    <location>
        <begin position="256"/>
        <end position="277"/>
    </location>
</feature>
<keyword evidence="4 6" id="KW-0472">Membrane</keyword>
<dbReference type="Pfam" id="PF07690">
    <property type="entry name" value="MFS_1"/>
    <property type="match status" value="1"/>
</dbReference>
<dbReference type="Gene3D" id="1.20.1720.10">
    <property type="entry name" value="Multidrug resistance protein D"/>
    <property type="match status" value="1"/>
</dbReference>
<feature type="transmembrane region" description="Helical" evidence="6">
    <location>
        <begin position="73"/>
        <end position="96"/>
    </location>
</feature>
<feature type="transmembrane region" description="Helical" evidence="6">
    <location>
        <begin position="139"/>
        <end position="162"/>
    </location>
</feature>
<dbReference type="PRINTS" id="PR01036">
    <property type="entry name" value="TCRTETB"/>
</dbReference>
<feature type="transmembrane region" description="Helical" evidence="6">
    <location>
        <begin position="411"/>
        <end position="433"/>
    </location>
</feature>
<sequence>MSTTPPDGSPPDNAGSNGTAPDNPPPNSTAPENAGSNSTAPNRTASPNAAPQSAGAQHKPGSWGELFSAPYRLAVIVLAGGVLLYAMNVYLTAALLPSAVADLGDQQLYAWVLTVFLLASVIASLFVSRLIADVGPRTAYLIGFGLFGLGSLISAVAPTMPIMLGGRAIQGLGGGLLAGLGFAVIRRAVPEHLITRSLGVSSAMWGVGNLVGPSIGGLFAQLGWWRWAMALLVLLAIGLGWMAAKRMPGHQRGEKGPAIPGLALLLVSAAATAISIAGVIDGVWVGILLAAGVLMLVAFVLRERTATVRVLPGITYQRGNPLKWVYLSLAILAVVSTSEGFIPLFGQELGGLGPLLAGFLGAALSWGWTIGALGTSGLITERAQGRARLIGPIVLGLGIAGYAALQLHDPSWWVIGGWALALVVAGCGIGVAFQQGAASAIKATDDAAEATRAATGVSTVQLMSNALGTAVAGVLVARGGDDVLASARLLLWPFAALALAGALTAWAANRSIAKLTGSKRHPAEPALAGDRA</sequence>
<feature type="transmembrane region" description="Helical" evidence="6">
    <location>
        <begin position="108"/>
        <end position="127"/>
    </location>
</feature>
<feature type="transmembrane region" description="Helical" evidence="6">
    <location>
        <begin position="489"/>
        <end position="509"/>
    </location>
</feature>
<feature type="transmembrane region" description="Helical" evidence="6">
    <location>
        <begin position="283"/>
        <end position="301"/>
    </location>
</feature>
<feature type="region of interest" description="Disordered" evidence="5">
    <location>
        <begin position="1"/>
        <end position="57"/>
    </location>
</feature>
<feature type="transmembrane region" description="Helical" evidence="6">
    <location>
        <begin position="197"/>
        <end position="218"/>
    </location>
</feature>
<keyword evidence="9" id="KW-1185">Reference proteome</keyword>
<feature type="domain" description="Major facilitator superfamily (MFS) profile" evidence="7">
    <location>
        <begin position="74"/>
        <end position="513"/>
    </location>
</feature>
<dbReference type="Gene3D" id="1.20.1250.20">
    <property type="entry name" value="MFS general substrate transporter like domains"/>
    <property type="match status" value="1"/>
</dbReference>
<comment type="caution">
    <text evidence="8">The sequence shown here is derived from an EMBL/GenBank/DDBJ whole genome shotgun (WGS) entry which is preliminary data.</text>
</comment>
<gene>
    <name evidence="8" type="ORF">HKD39_08385</name>
</gene>
<dbReference type="SUPFAM" id="SSF103473">
    <property type="entry name" value="MFS general substrate transporter"/>
    <property type="match status" value="1"/>
</dbReference>
<evidence type="ECO:0000256" key="5">
    <source>
        <dbReference type="SAM" id="MobiDB-lite"/>
    </source>
</evidence>
<keyword evidence="2 6" id="KW-0812">Transmembrane</keyword>
<dbReference type="RefSeq" id="WP_171199369.1">
    <property type="nucleotide sequence ID" value="NZ_JABEND010000003.1"/>
</dbReference>
<dbReference type="InterPro" id="IPR011701">
    <property type="entry name" value="MFS"/>
</dbReference>
<comment type="subcellular location">
    <subcellularLocation>
        <location evidence="1">Cell membrane</location>
        <topology evidence="1">Multi-pass membrane protein</topology>
    </subcellularLocation>
</comment>
<evidence type="ECO:0000256" key="3">
    <source>
        <dbReference type="ARBA" id="ARBA00022989"/>
    </source>
</evidence>
<feature type="transmembrane region" description="Helical" evidence="6">
    <location>
        <begin position="352"/>
        <end position="375"/>
    </location>
</feature>